<accession>A0ACC0K5H2</accession>
<organism evidence="1 2">
    <name type="scientific">Choristoneura fumiferana</name>
    <name type="common">Spruce budworm moth</name>
    <name type="synonym">Archips fumiferana</name>
    <dbReference type="NCBI Taxonomy" id="7141"/>
    <lineage>
        <taxon>Eukaryota</taxon>
        <taxon>Metazoa</taxon>
        <taxon>Ecdysozoa</taxon>
        <taxon>Arthropoda</taxon>
        <taxon>Hexapoda</taxon>
        <taxon>Insecta</taxon>
        <taxon>Pterygota</taxon>
        <taxon>Neoptera</taxon>
        <taxon>Endopterygota</taxon>
        <taxon>Lepidoptera</taxon>
        <taxon>Glossata</taxon>
        <taxon>Ditrysia</taxon>
        <taxon>Tortricoidea</taxon>
        <taxon>Tortricidae</taxon>
        <taxon>Tortricinae</taxon>
        <taxon>Choristoneura</taxon>
    </lineage>
</organism>
<evidence type="ECO:0000313" key="2">
    <source>
        <dbReference type="Proteomes" id="UP001064048"/>
    </source>
</evidence>
<dbReference type="Proteomes" id="UP001064048">
    <property type="component" value="Chromosome 30"/>
</dbReference>
<dbReference type="EMBL" id="CM046130">
    <property type="protein sequence ID" value="KAI8431673.1"/>
    <property type="molecule type" value="Genomic_DNA"/>
</dbReference>
<reference evidence="1 2" key="1">
    <citation type="journal article" date="2022" name="Genome Biol. Evol.">
        <title>The Spruce Budworm Genome: Reconstructing the Evolutionary History of Antifreeze Proteins.</title>
        <authorList>
            <person name="Beliveau C."/>
            <person name="Gagne P."/>
            <person name="Picq S."/>
            <person name="Vernygora O."/>
            <person name="Keeling C.I."/>
            <person name="Pinkney K."/>
            <person name="Doucet D."/>
            <person name="Wen F."/>
            <person name="Johnston J.S."/>
            <person name="Maaroufi H."/>
            <person name="Boyle B."/>
            <person name="Laroche J."/>
            <person name="Dewar K."/>
            <person name="Juretic N."/>
            <person name="Blackburn G."/>
            <person name="Nisole A."/>
            <person name="Brunet B."/>
            <person name="Brandao M."/>
            <person name="Lumley L."/>
            <person name="Duan J."/>
            <person name="Quan G."/>
            <person name="Lucarotti C.J."/>
            <person name="Roe A.D."/>
            <person name="Sperling F.A.H."/>
            <person name="Levesque R.C."/>
            <person name="Cusson M."/>
        </authorList>
    </citation>
    <scope>NUCLEOTIDE SEQUENCE [LARGE SCALE GENOMIC DNA]</scope>
    <source>
        <strain evidence="1">Glfc:IPQL:Cfum</strain>
    </source>
</reference>
<comment type="caution">
    <text evidence="1">The sequence shown here is derived from an EMBL/GenBank/DDBJ whole genome shotgun (WGS) entry which is preliminary data.</text>
</comment>
<keyword evidence="2" id="KW-1185">Reference proteome</keyword>
<proteinExistence type="predicted"/>
<gene>
    <name evidence="1" type="ORF">MSG28_016152</name>
</gene>
<name>A0ACC0K5H2_CHOFU</name>
<protein>
    <submittedName>
        <fullName evidence="1">Uncharacterized protein</fullName>
    </submittedName>
</protein>
<evidence type="ECO:0000313" key="1">
    <source>
        <dbReference type="EMBL" id="KAI8431673.1"/>
    </source>
</evidence>
<sequence>MPISACVKQPLSPPPAPARRKSSTRYTHMRIQHPGENASGGACDVCGETFTGALGLQQHKTRKHNKPAIPELKCGVCGVQFESLDAVARHTDRTPGNVCDPTLSACAQCGEAFTSEQQLAAHRANHATNTYKCDDCNQPFASKCSLSTHIDRVHLKIKPRYKLIYKYSATRRAKLDEYMCETCGKGYTVVGPCARSAQIATTILLANPAVKQQCLHCCVSAWRSFANLKTHQLRHTGERPFKCAQCPKSFLTAAQAKGHSERVHAAVKKYQCAQCPKTFLDKSSVYKHKVVHTGEKPYQCQICHKAFTQSGSLSTHVKYVHMKVKPPPRRRRNHNV</sequence>